<evidence type="ECO:0000313" key="2">
    <source>
        <dbReference type="EMBL" id="CAD8175406.1"/>
    </source>
</evidence>
<feature type="region of interest" description="Disordered" evidence="1">
    <location>
        <begin position="203"/>
        <end position="222"/>
    </location>
</feature>
<gene>
    <name evidence="2" type="ORF">POCTA_138.1.T0650192</name>
</gene>
<reference evidence="2" key="1">
    <citation type="submission" date="2021-01" db="EMBL/GenBank/DDBJ databases">
        <authorList>
            <consortium name="Genoscope - CEA"/>
            <person name="William W."/>
        </authorList>
    </citation>
    <scope>NUCLEOTIDE SEQUENCE</scope>
</reference>
<feature type="compositionally biased region" description="Polar residues" evidence="1">
    <location>
        <begin position="12"/>
        <end position="23"/>
    </location>
</feature>
<protein>
    <submittedName>
        <fullName evidence="2">Uncharacterized protein</fullName>
    </submittedName>
</protein>
<dbReference type="OrthoDB" id="295933at2759"/>
<keyword evidence="3" id="KW-1185">Reference proteome</keyword>
<feature type="region of interest" description="Disordered" evidence="1">
    <location>
        <begin position="1"/>
        <end position="23"/>
    </location>
</feature>
<dbReference type="Proteomes" id="UP000683925">
    <property type="component" value="Unassembled WGS sequence"/>
</dbReference>
<accession>A0A8S1VL33</accession>
<feature type="compositionally biased region" description="Basic and acidic residues" evidence="1">
    <location>
        <begin position="1"/>
        <end position="10"/>
    </location>
</feature>
<dbReference type="AlphaFoldDB" id="A0A8S1VL33"/>
<organism evidence="2 3">
    <name type="scientific">Paramecium octaurelia</name>
    <dbReference type="NCBI Taxonomy" id="43137"/>
    <lineage>
        <taxon>Eukaryota</taxon>
        <taxon>Sar</taxon>
        <taxon>Alveolata</taxon>
        <taxon>Ciliophora</taxon>
        <taxon>Intramacronucleata</taxon>
        <taxon>Oligohymenophorea</taxon>
        <taxon>Peniculida</taxon>
        <taxon>Parameciidae</taxon>
        <taxon>Paramecium</taxon>
    </lineage>
</organism>
<sequence length="415" mass="49785">MSKRREDRMKFKNQNSNYQLDSNSIDMKKQFNFNIYERQTSAERKSTDSGLGKYYNSYYQRPVQQRSPDEYKPFTNNQLSKIPSFLNYDKGDKSKRFPSNDLHQQVNSFQYLPKQQYQSMHDQEHSQKRKFYLNDIVQLQKRQQSPTIFSKKQSLLDGDRTWMHTNQQQHSFFSPKNNVQPKLSKNASDYISNYRPLTSLDIQNDRNLNKNPSQKLQPYQNNNSKFDIDKLRMELEQYKINNKSRIGDGISILKNREQYKDYPNTFIRRDVSPKLNFNYIKPKVEETSKDILFNYRQQKQSSPQKQVQSFKASELGNPKKQPFQLINQRSEQSGVLSDNQRFLQDRRKTPETNRVDELRKQLQSTYKPSNRELFFESLNKSTPYNKIANQREYNQQSSNTREKDQIKYKLDKKFI</sequence>
<dbReference type="EMBL" id="CAJJDP010000064">
    <property type="protein sequence ID" value="CAD8175406.1"/>
    <property type="molecule type" value="Genomic_DNA"/>
</dbReference>
<feature type="compositionally biased region" description="Polar residues" evidence="1">
    <location>
        <begin position="209"/>
        <end position="222"/>
    </location>
</feature>
<feature type="region of interest" description="Disordered" evidence="1">
    <location>
        <begin position="297"/>
        <end position="321"/>
    </location>
</feature>
<name>A0A8S1VL33_PAROT</name>
<dbReference type="OMA" id="FNIYERQ"/>
<evidence type="ECO:0000256" key="1">
    <source>
        <dbReference type="SAM" id="MobiDB-lite"/>
    </source>
</evidence>
<feature type="compositionally biased region" description="Low complexity" evidence="1">
    <location>
        <begin position="297"/>
        <end position="311"/>
    </location>
</feature>
<proteinExistence type="predicted"/>
<evidence type="ECO:0000313" key="3">
    <source>
        <dbReference type="Proteomes" id="UP000683925"/>
    </source>
</evidence>
<comment type="caution">
    <text evidence="2">The sequence shown here is derived from an EMBL/GenBank/DDBJ whole genome shotgun (WGS) entry which is preliminary data.</text>
</comment>